<comment type="subcellular location">
    <subcellularLocation>
        <location evidence="1">Membrane</location>
        <topology evidence="1">Multi-pass membrane protein</topology>
    </subcellularLocation>
</comment>
<feature type="transmembrane region" description="Helical" evidence="5">
    <location>
        <begin position="144"/>
        <end position="164"/>
    </location>
</feature>
<feature type="transmembrane region" description="Helical" evidence="5">
    <location>
        <begin position="176"/>
        <end position="196"/>
    </location>
</feature>
<dbReference type="OrthoDB" id="434972at2759"/>
<evidence type="ECO:0000313" key="7">
    <source>
        <dbReference type="Proteomes" id="UP000266673"/>
    </source>
</evidence>
<keyword evidence="7" id="KW-1185">Reference proteome</keyword>
<evidence type="ECO:0000256" key="3">
    <source>
        <dbReference type="ARBA" id="ARBA00022989"/>
    </source>
</evidence>
<keyword evidence="2 5" id="KW-0812">Transmembrane</keyword>
<dbReference type="Proteomes" id="UP000266673">
    <property type="component" value="Unassembled WGS sequence"/>
</dbReference>
<dbReference type="InterPro" id="IPR000537">
    <property type="entry name" value="UbiA_prenyltransferase"/>
</dbReference>
<gene>
    <name evidence="6" type="ORF">C2G38_2002688</name>
</gene>
<sequence length="197" mass="23098">MWQAWVIFNEVLKLGKNAFFKNFFSAFGTLIQLASCHYIIIDTKLSIFELLNSELGIFKLGIFFFVMTTAQVQDLRDQKGDKFVGRKTLPLLIGDNFCRWFTILMLIISLLVIRYISNNFLRVIVEKKFEANINNGSVPYEFDLIEFILIALNASSCIRLFIYRQPKQDNITYQKWYNPIYCTLFLYYSMQAVGIIN</sequence>
<evidence type="ECO:0000313" key="6">
    <source>
        <dbReference type="EMBL" id="RIB14793.1"/>
    </source>
</evidence>
<organism evidence="6 7">
    <name type="scientific">Gigaspora rosea</name>
    <dbReference type="NCBI Taxonomy" id="44941"/>
    <lineage>
        <taxon>Eukaryota</taxon>
        <taxon>Fungi</taxon>
        <taxon>Fungi incertae sedis</taxon>
        <taxon>Mucoromycota</taxon>
        <taxon>Glomeromycotina</taxon>
        <taxon>Glomeromycetes</taxon>
        <taxon>Diversisporales</taxon>
        <taxon>Gigasporaceae</taxon>
        <taxon>Gigaspora</taxon>
    </lineage>
</organism>
<evidence type="ECO:0000256" key="4">
    <source>
        <dbReference type="ARBA" id="ARBA00023136"/>
    </source>
</evidence>
<keyword evidence="4 5" id="KW-0472">Membrane</keyword>
<feature type="transmembrane region" description="Helical" evidence="5">
    <location>
        <begin position="56"/>
        <end position="76"/>
    </location>
</feature>
<protein>
    <submittedName>
        <fullName evidence="6">Uncharacterized protein</fullName>
    </submittedName>
</protein>
<evidence type="ECO:0000256" key="5">
    <source>
        <dbReference type="SAM" id="Phobius"/>
    </source>
</evidence>
<evidence type="ECO:0000256" key="1">
    <source>
        <dbReference type="ARBA" id="ARBA00004141"/>
    </source>
</evidence>
<accession>A0A397V4C1</accession>
<evidence type="ECO:0000256" key="2">
    <source>
        <dbReference type="ARBA" id="ARBA00022692"/>
    </source>
</evidence>
<dbReference type="Pfam" id="PF01040">
    <property type="entry name" value="UbiA"/>
    <property type="match status" value="1"/>
</dbReference>
<dbReference type="EMBL" id="QKWP01000795">
    <property type="protein sequence ID" value="RIB14793.1"/>
    <property type="molecule type" value="Genomic_DNA"/>
</dbReference>
<feature type="transmembrane region" description="Helical" evidence="5">
    <location>
        <begin position="97"/>
        <end position="116"/>
    </location>
</feature>
<dbReference type="AlphaFoldDB" id="A0A397V4C1"/>
<name>A0A397V4C1_9GLOM</name>
<comment type="caution">
    <text evidence="6">The sequence shown here is derived from an EMBL/GenBank/DDBJ whole genome shotgun (WGS) entry which is preliminary data.</text>
</comment>
<feature type="transmembrane region" description="Helical" evidence="5">
    <location>
        <begin position="23"/>
        <end position="41"/>
    </location>
</feature>
<reference evidence="6 7" key="1">
    <citation type="submission" date="2018-06" db="EMBL/GenBank/DDBJ databases">
        <title>Comparative genomics reveals the genomic features of Rhizophagus irregularis, R. cerebriforme, R. diaphanum and Gigaspora rosea, and their symbiotic lifestyle signature.</title>
        <authorList>
            <person name="Morin E."/>
            <person name="San Clemente H."/>
            <person name="Chen E.C.H."/>
            <person name="De La Providencia I."/>
            <person name="Hainaut M."/>
            <person name="Kuo A."/>
            <person name="Kohler A."/>
            <person name="Murat C."/>
            <person name="Tang N."/>
            <person name="Roy S."/>
            <person name="Loubradou J."/>
            <person name="Henrissat B."/>
            <person name="Grigoriev I.V."/>
            <person name="Corradi N."/>
            <person name="Roux C."/>
            <person name="Martin F.M."/>
        </authorList>
    </citation>
    <scope>NUCLEOTIDE SEQUENCE [LARGE SCALE GENOMIC DNA]</scope>
    <source>
        <strain evidence="6 7">DAOM 194757</strain>
    </source>
</reference>
<keyword evidence="3 5" id="KW-1133">Transmembrane helix</keyword>
<proteinExistence type="predicted"/>